<keyword evidence="2" id="KW-1185">Reference proteome</keyword>
<evidence type="ECO:0000313" key="1">
    <source>
        <dbReference type="EMBL" id="RNL40570.1"/>
    </source>
</evidence>
<sequence length="156" mass="17758">MGLFGELFGGGKRQGDNGQQRNAQSGEVGDWASLQVLVDDIANAIRKSRIDLDWISVDADMSPRYVDAFLNIHEIGARFGDNRFYRFRDHGFATPSDPLALAQALAQRLDLAMEPTYEESGWDHFGQSRYRLSGYMLRSAKGIRVREEEENRLRRC</sequence>
<organism evidence="1 2">
    <name type="scientific">Slackia equolifaciens</name>
    <dbReference type="NCBI Taxonomy" id="498718"/>
    <lineage>
        <taxon>Bacteria</taxon>
        <taxon>Bacillati</taxon>
        <taxon>Actinomycetota</taxon>
        <taxon>Coriobacteriia</taxon>
        <taxon>Eggerthellales</taxon>
        <taxon>Eggerthellaceae</taxon>
        <taxon>Slackia</taxon>
    </lineage>
</organism>
<dbReference type="EMBL" id="QIBX01000005">
    <property type="protein sequence ID" value="RNL40570.1"/>
    <property type="molecule type" value="Genomic_DNA"/>
</dbReference>
<dbReference type="AlphaFoldDB" id="A0A3N0B132"/>
<protein>
    <submittedName>
        <fullName evidence="1">Uncharacterized protein</fullName>
    </submittedName>
</protein>
<accession>A0A3N0B132</accession>
<comment type="caution">
    <text evidence="1">The sequence shown here is derived from an EMBL/GenBank/DDBJ whole genome shotgun (WGS) entry which is preliminary data.</text>
</comment>
<reference evidence="2" key="1">
    <citation type="submission" date="2018-05" db="EMBL/GenBank/DDBJ databases">
        <title>Genome Sequencing of selected type strains of the family Eggerthellaceae.</title>
        <authorList>
            <person name="Danylec N."/>
            <person name="Stoll D.A."/>
            <person name="Doetsch A."/>
            <person name="Huch M."/>
        </authorList>
    </citation>
    <scope>NUCLEOTIDE SEQUENCE [LARGE SCALE GENOMIC DNA]</scope>
    <source>
        <strain evidence="2">DSM 24851</strain>
    </source>
</reference>
<dbReference type="RefSeq" id="WP_123208495.1">
    <property type="nucleotide sequence ID" value="NZ_JBHTHO010000003.1"/>
</dbReference>
<evidence type="ECO:0000313" key="2">
    <source>
        <dbReference type="Proteomes" id="UP000269591"/>
    </source>
</evidence>
<proteinExistence type="predicted"/>
<dbReference type="Proteomes" id="UP000269591">
    <property type="component" value="Unassembled WGS sequence"/>
</dbReference>
<gene>
    <name evidence="1" type="ORF">DMP06_04155</name>
</gene>
<name>A0A3N0B132_9ACTN</name>